<protein>
    <recommendedName>
        <fullName evidence="5">N-acetylneuraminate lyase</fullName>
        <ecNumber evidence="5">4.1.3.3</ecNumber>
    </recommendedName>
</protein>
<keyword evidence="6" id="KW-0963">Cytoplasm</keyword>
<comment type="similarity">
    <text evidence="3">Belongs to the DapA family. NanA subfamily.</text>
</comment>
<keyword evidence="8" id="KW-0704">Schiff base</keyword>
<dbReference type="PIRSF" id="PIRSF001365">
    <property type="entry name" value="DHDPS"/>
    <property type="match status" value="1"/>
</dbReference>
<evidence type="ECO:0000256" key="13">
    <source>
        <dbReference type="PIRSR" id="PIRSR001365-2"/>
    </source>
</evidence>
<evidence type="ECO:0000256" key="5">
    <source>
        <dbReference type="ARBA" id="ARBA00012911"/>
    </source>
</evidence>
<dbReference type="OrthoDB" id="191315at2759"/>
<proteinExistence type="inferred from homology"/>
<reference evidence="14" key="1">
    <citation type="submission" date="2018-11" db="EMBL/GenBank/DDBJ databases">
        <authorList>
            <person name="Alioto T."/>
            <person name="Alioto T."/>
        </authorList>
    </citation>
    <scope>NUCLEOTIDE SEQUENCE</scope>
</reference>
<dbReference type="GO" id="GO:0005737">
    <property type="term" value="C:cytoplasm"/>
    <property type="evidence" value="ECO:0007669"/>
    <property type="project" value="UniProtKB-SubCell"/>
</dbReference>
<dbReference type="SUPFAM" id="SSF51569">
    <property type="entry name" value="Aldolase"/>
    <property type="match status" value="1"/>
</dbReference>
<dbReference type="SMART" id="SM01130">
    <property type="entry name" value="DHDPS"/>
    <property type="match status" value="1"/>
</dbReference>
<evidence type="ECO:0000256" key="6">
    <source>
        <dbReference type="ARBA" id="ARBA00022490"/>
    </source>
</evidence>
<evidence type="ECO:0000313" key="15">
    <source>
        <dbReference type="Proteomes" id="UP000596742"/>
    </source>
</evidence>
<evidence type="ECO:0000256" key="11">
    <source>
        <dbReference type="PIRNR" id="PIRNR001365"/>
    </source>
</evidence>
<evidence type="ECO:0000256" key="12">
    <source>
        <dbReference type="PIRSR" id="PIRSR001365-1"/>
    </source>
</evidence>
<evidence type="ECO:0000256" key="7">
    <source>
        <dbReference type="ARBA" id="ARBA00023239"/>
    </source>
</evidence>
<gene>
    <name evidence="14" type="ORF">MGAL_10B082381</name>
</gene>
<evidence type="ECO:0000256" key="1">
    <source>
        <dbReference type="ARBA" id="ARBA00004496"/>
    </source>
</evidence>
<evidence type="ECO:0000256" key="3">
    <source>
        <dbReference type="ARBA" id="ARBA00006324"/>
    </source>
</evidence>
<dbReference type="EC" id="4.1.3.3" evidence="5"/>
<dbReference type="PANTHER" id="PTHR12128:SF21">
    <property type="entry name" value="N-ACETYLNEURAMINATE LYASE"/>
    <property type="match status" value="1"/>
</dbReference>
<evidence type="ECO:0000313" key="14">
    <source>
        <dbReference type="EMBL" id="VDI82263.1"/>
    </source>
</evidence>
<keyword evidence="15" id="KW-1185">Reference proteome</keyword>
<evidence type="ECO:0000256" key="2">
    <source>
        <dbReference type="ARBA" id="ARBA00004878"/>
    </source>
</evidence>
<evidence type="ECO:0000256" key="4">
    <source>
        <dbReference type="ARBA" id="ARBA00011881"/>
    </source>
</evidence>
<comment type="caution">
    <text evidence="14">The sequence shown here is derived from an EMBL/GenBank/DDBJ whole genome shotgun (WGS) entry which is preliminary data.</text>
</comment>
<feature type="active site" description="Schiff-base intermediate with substrate" evidence="12">
    <location>
        <position position="172"/>
    </location>
</feature>
<sequence>MSVEKKIWLEGLVPAVFTPMKENGDINFSQIEPYCEYLINNNITEIYVNGTTGEGKSLTKEERKEVVEHWIKVSKKRLIVIVHVGCINVKESQELARHAQDVGADAVASLPSLFFKPSNIDALVHHCAEIAKSAPTLPFIYYHLPIMTGVELNMEDFSYRAQKEIPNFGGIKFSSKDLPDMIGVVFSGVNVLFGCDEQFVGGLAMGAHGGVGSLYNFMPKIYHKMIALIKQGRLPEAREEQMKGQRLCRVMYKYGNLQGGNVAALKQIMSYTGVEMGPPRSPMRECTKEEKEKFKNELKAIGFFEWL</sequence>
<comment type="pathway">
    <text evidence="2">Amino-sugar metabolism; N-acetylneuraminate degradation.</text>
</comment>
<keyword evidence="9" id="KW-0119">Carbohydrate metabolism</keyword>
<comment type="subunit">
    <text evidence="4">Homotetramer.</text>
</comment>
<dbReference type="InterPro" id="IPR013785">
    <property type="entry name" value="Aldolase_TIM"/>
</dbReference>
<organism evidence="14 15">
    <name type="scientific">Mytilus galloprovincialis</name>
    <name type="common">Mediterranean mussel</name>
    <dbReference type="NCBI Taxonomy" id="29158"/>
    <lineage>
        <taxon>Eukaryota</taxon>
        <taxon>Metazoa</taxon>
        <taxon>Spiralia</taxon>
        <taxon>Lophotrochozoa</taxon>
        <taxon>Mollusca</taxon>
        <taxon>Bivalvia</taxon>
        <taxon>Autobranchia</taxon>
        <taxon>Pteriomorphia</taxon>
        <taxon>Mytilida</taxon>
        <taxon>Mytiloidea</taxon>
        <taxon>Mytilidae</taxon>
        <taxon>Mytilinae</taxon>
        <taxon>Mytilus</taxon>
    </lineage>
</organism>
<feature type="binding site" evidence="13">
    <location>
        <position position="52"/>
    </location>
    <ligand>
        <name>pyruvate</name>
        <dbReference type="ChEBI" id="CHEBI:15361"/>
    </ligand>
</feature>
<dbReference type="Gene3D" id="3.20.20.70">
    <property type="entry name" value="Aldolase class I"/>
    <property type="match status" value="1"/>
</dbReference>
<accession>A0A8B6HM85</accession>
<comment type="subcellular location">
    <subcellularLocation>
        <location evidence="1">Cytoplasm</location>
    </subcellularLocation>
</comment>
<dbReference type="Proteomes" id="UP000596742">
    <property type="component" value="Unassembled WGS sequence"/>
</dbReference>
<dbReference type="GO" id="GO:0008747">
    <property type="term" value="F:N-acetylneuraminate lyase activity"/>
    <property type="evidence" value="ECO:0007669"/>
    <property type="project" value="UniProtKB-EC"/>
</dbReference>
<dbReference type="EMBL" id="UYJE01010333">
    <property type="protein sequence ID" value="VDI82263.1"/>
    <property type="molecule type" value="Genomic_DNA"/>
</dbReference>
<feature type="active site" description="Proton donor/acceptor" evidence="12">
    <location>
        <position position="142"/>
    </location>
</feature>
<evidence type="ECO:0000256" key="8">
    <source>
        <dbReference type="ARBA" id="ARBA00023270"/>
    </source>
</evidence>
<dbReference type="Pfam" id="PF00701">
    <property type="entry name" value="DHDPS"/>
    <property type="match status" value="1"/>
</dbReference>
<dbReference type="PRINTS" id="PR00146">
    <property type="entry name" value="DHPICSNTHASE"/>
</dbReference>
<name>A0A8B6HM85_MYTGA</name>
<dbReference type="PANTHER" id="PTHR12128">
    <property type="entry name" value="DIHYDRODIPICOLINATE SYNTHASE"/>
    <property type="match status" value="1"/>
</dbReference>
<evidence type="ECO:0000256" key="10">
    <source>
        <dbReference type="ARBA" id="ARBA00044906"/>
    </source>
</evidence>
<feature type="binding site" evidence="13">
    <location>
        <position position="211"/>
    </location>
    <ligand>
        <name>pyruvate</name>
        <dbReference type="ChEBI" id="CHEBI:15361"/>
    </ligand>
</feature>
<keyword evidence="7 11" id="KW-0456">Lyase</keyword>
<comment type="catalytic activity">
    <reaction evidence="10">
        <text>aceneuramate = aldehydo-N-acetyl-D-mannosamine + pyruvate</text>
        <dbReference type="Rhea" id="RHEA:23296"/>
        <dbReference type="ChEBI" id="CHEBI:15361"/>
        <dbReference type="ChEBI" id="CHEBI:17122"/>
        <dbReference type="ChEBI" id="CHEBI:173083"/>
        <dbReference type="EC" id="4.1.3.3"/>
    </reaction>
</comment>
<dbReference type="AlphaFoldDB" id="A0A8B6HM85"/>
<dbReference type="InterPro" id="IPR002220">
    <property type="entry name" value="DapA-like"/>
</dbReference>
<evidence type="ECO:0000256" key="9">
    <source>
        <dbReference type="ARBA" id="ARBA00023277"/>
    </source>
</evidence>